<dbReference type="EMBL" id="JBHSFV010000001">
    <property type="protein sequence ID" value="MFC4632323.1"/>
    <property type="molecule type" value="Genomic_DNA"/>
</dbReference>
<dbReference type="Pfam" id="PF00149">
    <property type="entry name" value="Metallophos"/>
    <property type="match status" value="1"/>
</dbReference>
<sequence>MNRIIWSCVIALTVFCSCKNQSEKPEQEKKKETPEVVSKEAVKPIFSFSFVGCNRIDRHNQSPSNPSTANMYALDRMYEHMNNLAQKPEIFFFLGDLVLAESDTIHLNSQLNAWKKVYENNPISQSSIELVAVPGNHEMLTYTPSGEIPLARSTDVWLRYMKDYMPTSRKTAPDTLGLDNRLSFTFTKHNVGFVVMNTDTYNANGLEGQVPVNWVNQQVEAFKKDTAIDHIFVVGHRPYYVGGNPDTGHGGLPQGGQLWPTFEENRVVAMLSAHQHDYERWQPINDALGGGTYQIVAGHGGSVNNRHVPHSPPFFGYSLITVMSDGTIELDTQGYCTGDTYLAPVPKNPMTSRDKTTLTWAKNPKGFPDPYEGCQ</sequence>
<accession>A0ABV9HR26</accession>
<keyword evidence="2" id="KW-0378">Hydrolase</keyword>
<comment type="caution">
    <text evidence="2">The sequence shown here is derived from an EMBL/GenBank/DDBJ whole genome shotgun (WGS) entry which is preliminary data.</text>
</comment>
<gene>
    <name evidence="2" type="ORF">ACFO3O_00275</name>
</gene>
<keyword evidence="3" id="KW-1185">Reference proteome</keyword>
<reference evidence="3" key="1">
    <citation type="journal article" date="2019" name="Int. J. Syst. Evol. Microbiol.">
        <title>The Global Catalogue of Microorganisms (GCM) 10K type strain sequencing project: providing services to taxonomists for standard genome sequencing and annotation.</title>
        <authorList>
            <consortium name="The Broad Institute Genomics Platform"/>
            <consortium name="The Broad Institute Genome Sequencing Center for Infectious Disease"/>
            <person name="Wu L."/>
            <person name="Ma J."/>
        </authorList>
    </citation>
    <scope>NUCLEOTIDE SEQUENCE [LARGE SCALE GENOMIC DNA]</scope>
    <source>
        <strain evidence="3">YJ-61-S</strain>
    </source>
</reference>
<feature type="domain" description="Calcineurin-like phosphoesterase" evidence="1">
    <location>
        <begin position="71"/>
        <end position="278"/>
    </location>
</feature>
<evidence type="ECO:0000313" key="3">
    <source>
        <dbReference type="Proteomes" id="UP001596043"/>
    </source>
</evidence>
<dbReference type="SUPFAM" id="SSF56300">
    <property type="entry name" value="Metallo-dependent phosphatases"/>
    <property type="match status" value="1"/>
</dbReference>
<dbReference type="RefSeq" id="WP_379976510.1">
    <property type="nucleotide sequence ID" value="NZ_JBHSFV010000001.1"/>
</dbReference>
<dbReference type="GO" id="GO:0016787">
    <property type="term" value="F:hydrolase activity"/>
    <property type="evidence" value="ECO:0007669"/>
    <property type="project" value="UniProtKB-KW"/>
</dbReference>
<dbReference type="InterPro" id="IPR029052">
    <property type="entry name" value="Metallo-depent_PP-like"/>
</dbReference>
<protein>
    <submittedName>
        <fullName evidence="2">Metallophosphoesterase family protein</fullName>
        <ecNumber evidence="2">3.1.-.-</ecNumber>
    </submittedName>
</protein>
<dbReference type="Gene3D" id="3.60.21.10">
    <property type="match status" value="1"/>
</dbReference>
<dbReference type="PANTHER" id="PTHR43143">
    <property type="entry name" value="METALLOPHOSPHOESTERASE, CALCINEURIN SUPERFAMILY"/>
    <property type="match status" value="1"/>
</dbReference>
<dbReference type="Proteomes" id="UP001596043">
    <property type="component" value="Unassembled WGS sequence"/>
</dbReference>
<evidence type="ECO:0000259" key="1">
    <source>
        <dbReference type="Pfam" id="PF00149"/>
    </source>
</evidence>
<dbReference type="EC" id="3.1.-.-" evidence="2"/>
<dbReference type="PROSITE" id="PS51257">
    <property type="entry name" value="PROKAR_LIPOPROTEIN"/>
    <property type="match status" value="1"/>
</dbReference>
<organism evidence="2 3">
    <name type="scientific">Dokdonia ponticola</name>
    <dbReference type="NCBI Taxonomy" id="2041041"/>
    <lineage>
        <taxon>Bacteria</taxon>
        <taxon>Pseudomonadati</taxon>
        <taxon>Bacteroidota</taxon>
        <taxon>Flavobacteriia</taxon>
        <taxon>Flavobacteriales</taxon>
        <taxon>Flavobacteriaceae</taxon>
        <taxon>Dokdonia</taxon>
    </lineage>
</organism>
<name>A0ABV9HR26_9FLAO</name>
<proteinExistence type="predicted"/>
<evidence type="ECO:0000313" key="2">
    <source>
        <dbReference type="EMBL" id="MFC4632323.1"/>
    </source>
</evidence>
<dbReference type="InterPro" id="IPR051918">
    <property type="entry name" value="STPP_CPPED1"/>
</dbReference>
<dbReference type="PANTHER" id="PTHR43143:SF1">
    <property type="entry name" value="SERINE_THREONINE-PROTEIN PHOSPHATASE CPPED1"/>
    <property type="match status" value="1"/>
</dbReference>
<dbReference type="InterPro" id="IPR004843">
    <property type="entry name" value="Calcineurin-like_PHP"/>
</dbReference>